<reference evidence="1 2" key="1">
    <citation type="submission" date="2019-08" db="EMBL/GenBank/DDBJ databases">
        <title>Whole genome of Aphis craccivora.</title>
        <authorList>
            <person name="Voronova N.V."/>
            <person name="Shulinski R.S."/>
            <person name="Bandarenka Y.V."/>
            <person name="Zhorov D.G."/>
            <person name="Warner D."/>
        </authorList>
    </citation>
    <scope>NUCLEOTIDE SEQUENCE [LARGE SCALE GENOMIC DNA]</scope>
    <source>
        <strain evidence="1">180601</strain>
        <tissue evidence="1">Whole Body</tissue>
    </source>
</reference>
<accession>A0A6G0YSH3</accession>
<dbReference type="Proteomes" id="UP000478052">
    <property type="component" value="Unassembled WGS sequence"/>
</dbReference>
<proteinExistence type="predicted"/>
<dbReference type="EMBL" id="VUJU01002626">
    <property type="protein sequence ID" value="KAF0760604.1"/>
    <property type="molecule type" value="Genomic_DNA"/>
</dbReference>
<sequence length="44" mass="5010">YPSIKVLLQIFATIPITKATVEISFSSLRRLKKYIFDLPCPKIG</sequence>
<name>A0A6G0YSH3_APHCR</name>
<evidence type="ECO:0000313" key="2">
    <source>
        <dbReference type="Proteomes" id="UP000478052"/>
    </source>
</evidence>
<organism evidence="1 2">
    <name type="scientific">Aphis craccivora</name>
    <name type="common">Cowpea aphid</name>
    <dbReference type="NCBI Taxonomy" id="307492"/>
    <lineage>
        <taxon>Eukaryota</taxon>
        <taxon>Metazoa</taxon>
        <taxon>Ecdysozoa</taxon>
        <taxon>Arthropoda</taxon>
        <taxon>Hexapoda</taxon>
        <taxon>Insecta</taxon>
        <taxon>Pterygota</taxon>
        <taxon>Neoptera</taxon>
        <taxon>Paraneoptera</taxon>
        <taxon>Hemiptera</taxon>
        <taxon>Sternorrhyncha</taxon>
        <taxon>Aphidomorpha</taxon>
        <taxon>Aphidoidea</taxon>
        <taxon>Aphididae</taxon>
        <taxon>Aphidini</taxon>
        <taxon>Aphis</taxon>
        <taxon>Aphis</taxon>
    </lineage>
</organism>
<gene>
    <name evidence="1" type="ORF">FWK35_00020348</name>
</gene>
<protein>
    <submittedName>
        <fullName evidence="1">52 kDa repressor of the inhibitor of the protein kinase-like</fullName>
    </submittedName>
</protein>
<keyword evidence="2" id="KW-1185">Reference proteome</keyword>
<comment type="caution">
    <text evidence="1">The sequence shown here is derived from an EMBL/GenBank/DDBJ whole genome shotgun (WGS) entry which is preliminary data.</text>
</comment>
<evidence type="ECO:0000313" key="1">
    <source>
        <dbReference type="EMBL" id="KAF0760604.1"/>
    </source>
</evidence>
<feature type="non-terminal residue" evidence="1">
    <location>
        <position position="1"/>
    </location>
</feature>
<dbReference type="AlphaFoldDB" id="A0A6G0YSH3"/>
<dbReference type="OrthoDB" id="8045002at2759"/>